<evidence type="ECO:0000313" key="2">
    <source>
        <dbReference type="EMBL" id="KAK2107959.1"/>
    </source>
</evidence>
<accession>A0ABQ9VF20</accession>
<dbReference type="EMBL" id="JASSZA010000006">
    <property type="protein sequence ID" value="KAK2107959.1"/>
    <property type="molecule type" value="Genomic_DNA"/>
</dbReference>
<keyword evidence="3" id="KW-1185">Reference proteome</keyword>
<comment type="caution">
    <text evidence="2">The sequence shown here is derived from an EMBL/GenBank/DDBJ whole genome shotgun (WGS) entry which is preliminary data.</text>
</comment>
<dbReference type="Proteomes" id="UP001266305">
    <property type="component" value="Unassembled WGS sequence"/>
</dbReference>
<proteinExistence type="predicted"/>
<organism evidence="2 3">
    <name type="scientific">Saguinus oedipus</name>
    <name type="common">Cotton-top tamarin</name>
    <name type="synonym">Oedipomidas oedipus</name>
    <dbReference type="NCBI Taxonomy" id="9490"/>
    <lineage>
        <taxon>Eukaryota</taxon>
        <taxon>Metazoa</taxon>
        <taxon>Chordata</taxon>
        <taxon>Craniata</taxon>
        <taxon>Vertebrata</taxon>
        <taxon>Euteleostomi</taxon>
        <taxon>Mammalia</taxon>
        <taxon>Eutheria</taxon>
        <taxon>Euarchontoglires</taxon>
        <taxon>Primates</taxon>
        <taxon>Haplorrhini</taxon>
        <taxon>Platyrrhini</taxon>
        <taxon>Cebidae</taxon>
        <taxon>Callitrichinae</taxon>
        <taxon>Saguinus</taxon>
    </lineage>
</organism>
<dbReference type="InterPro" id="IPR048648">
    <property type="entry name" value="CRLF2-like_D2"/>
</dbReference>
<gene>
    <name evidence="2" type="primary">CRLF2_2</name>
    <name evidence="2" type="ORF">P7K49_013124</name>
</gene>
<dbReference type="Gene3D" id="2.60.40.10">
    <property type="entry name" value="Immunoglobulins"/>
    <property type="match status" value="1"/>
</dbReference>
<dbReference type="InterPro" id="IPR013783">
    <property type="entry name" value="Ig-like_fold"/>
</dbReference>
<protein>
    <submittedName>
        <fullName evidence="2">Cytokine receptor-like factor 2</fullName>
    </submittedName>
</protein>
<feature type="domain" description="Cytokine receptor-like factor 2-like D2" evidence="1">
    <location>
        <begin position="8"/>
        <end position="56"/>
    </location>
</feature>
<name>A0ABQ9VF20_SAGOE</name>
<sequence>MWDSPLKPTSPKAVSFEWHQDSVTVTCPDLGYKDLLYEVQHQSIFDSKWQTNTATYTHRETDTH</sequence>
<reference evidence="2 3" key="1">
    <citation type="submission" date="2023-05" db="EMBL/GenBank/DDBJ databases">
        <title>B98-5 Cell Line De Novo Hybrid Assembly: An Optical Mapping Approach.</title>
        <authorList>
            <person name="Kananen K."/>
            <person name="Auerbach J.A."/>
            <person name="Kautto E."/>
            <person name="Blachly J.S."/>
        </authorList>
    </citation>
    <scope>NUCLEOTIDE SEQUENCE [LARGE SCALE GENOMIC DNA]</scope>
    <source>
        <strain evidence="2">B95-8</strain>
        <tissue evidence="2">Cell line</tissue>
    </source>
</reference>
<evidence type="ECO:0000313" key="3">
    <source>
        <dbReference type="Proteomes" id="UP001266305"/>
    </source>
</evidence>
<evidence type="ECO:0000259" key="1">
    <source>
        <dbReference type="Pfam" id="PF21605"/>
    </source>
</evidence>
<dbReference type="Pfam" id="PF21605">
    <property type="entry name" value="CRLF2-like_D2"/>
    <property type="match status" value="1"/>
</dbReference>